<dbReference type="PANTHER" id="PTHR48419">
    <property type="entry name" value="SULFOTRANSFERASE DOMAIN-CONTAINING PROTEIN"/>
    <property type="match status" value="1"/>
</dbReference>
<dbReference type="Gene3D" id="3.40.50.300">
    <property type="entry name" value="P-loop containing nucleotide triphosphate hydrolases"/>
    <property type="match status" value="1"/>
</dbReference>
<protein>
    <recommendedName>
        <fullName evidence="3">P-loop containing nucleoside triphosphate hydrolase protein</fullName>
    </recommendedName>
</protein>
<dbReference type="Proteomes" id="UP000799429">
    <property type="component" value="Unassembled WGS sequence"/>
</dbReference>
<evidence type="ECO:0000313" key="1">
    <source>
        <dbReference type="EMBL" id="KAF2843763.1"/>
    </source>
</evidence>
<accession>A0A9P4VU21</accession>
<dbReference type="EMBL" id="MU006089">
    <property type="protein sequence ID" value="KAF2843763.1"/>
    <property type="molecule type" value="Genomic_DNA"/>
</dbReference>
<gene>
    <name evidence="1" type="ORF">M501DRAFT_1006229</name>
</gene>
<dbReference type="AlphaFoldDB" id="A0A9P4VU21"/>
<dbReference type="OrthoDB" id="2405944at2759"/>
<evidence type="ECO:0000313" key="2">
    <source>
        <dbReference type="Proteomes" id="UP000799429"/>
    </source>
</evidence>
<dbReference type="InterPro" id="IPR027417">
    <property type="entry name" value="P-loop_NTPase"/>
</dbReference>
<dbReference type="InterPro" id="IPR053226">
    <property type="entry name" value="Pyrrolopyrazine_biosynth_F"/>
</dbReference>
<name>A0A9P4VU21_9PEZI</name>
<dbReference type="SUPFAM" id="SSF52540">
    <property type="entry name" value="P-loop containing nucleoside triphosphate hydrolases"/>
    <property type="match status" value="1"/>
</dbReference>
<evidence type="ECO:0008006" key="3">
    <source>
        <dbReference type="Google" id="ProtNLM"/>
    </source>
</evidence>
<organism evidence="1 2">
    <name type="scientific">Patellaria atrata CBS 101060</name>
    <dbReference type="NCBI Taxonomy" id="1346257"/>
    <lineage>
        <taxon>Eukaryota</taxon>
        <taxon>Fungi</taxon>
        <taxon>Dikarya</taxon>
        <taxon>Ascomycota</taxon>
        <taxon>Pezizomycotina</taxon>
        <taxon>Dothideomycetes</taxon>
        <taxon>Dothideomycetes incertae sedis</taxon>
        <taxon>Patellariales</taxon>
        <taxon>Patellariaceae</taxon>
        <taxon>Patellaria</taxon>
    </lineage>
</organism>
<proteinExistence type="predicted"/>
<dbReference type="Pfam" id="PF19798">
    <property type="entry name" value="Sulfotransfer_5"/>
    <property type="match status" value="1"/>
</dbReference>
<keyword evidence="2" id="KW-1185">Reference proteome</keyword>
<reference evidence="1" key="1">
    <citation type="journal article" date="2020" name="Stud. Mycol.">
        <title>101 Dothideomycetes genomes: a test case for predicting lifestyles and emergence of pathogens.</title>
        <authorList>
            <person name="Haridas S."/>
            <person name="Albert R."/>
            <person name="Binder M."/>
            <person name="Bloem J."/>
            <person name="Labutti K."/>
            <person name="Salamov A."/>
            <person name="Andreopoulos B."/>
            <person name="Baker S."/>
            <person name="Barry K."/>
            <person name="Bills G."/>
            <person name="Bluhm B."/>
            <person name="Cannon C."/>
            <person name="Castanera R."/>
            <person name="Culley D."/>
            <person name="Daum C."/>
            <person name="Ezra D."/>
            <person name="Gonzalez J."/>
            <person name="Henrissat B."/>
            <person name="Kuo A."/>
            <person name="Liang C."/>
            <person name="Lipzen A."/>
            <person name="Lutzoni F."/>
            <person name="Magnuson J."/>
            <person name="Mondo S."/>
            <person name="Nolan M."/>
            <person name="Ohm R."/>
            <person name="Pangilinan J."/>
            <person name="Park H.-J."/>
            <person name="Ramirez L."/>
            <person name="Alfaro M."/>
            <person name="Sun H."/>
            <person name="Tritt A."/>
            <person name="Yoshinaga Y."/>
            <person name="Zwiers L.-H."/>
            <person name="Turgeon B."/>
            <person name="Goodwin S."/>
            <person name="Spatafora J."/>
            <person name="Crous P."/>
            <person name="Grigoriev I."/>
        </authorList>
    </citation>
    <scope>NUCLEOTIDE SEQUENCE</scope>
    <source>
        <strain evidence="1">CBS 101060</strain>
    </source>
</reference>
<dbReference type="PANTHER" id="PTHR48419:SF1">
    <property type="entry name" value="SULFOTRANSFERASE DOMAIN-CONTAINING PROTEIN"/>
    <property type="match status" value="1"/>
</dbReference>
<comment type="caution">
    <text evidence="1">The sequence shown here is derived from an EMBL/GenBank/DDBJ whole genome shotgun (WGS) entry which is preliminary data.</text>
</comment>
<sequence>MSQKPIFVATHPRACSTAFERVFMTRRDILQCVHEPFGDAFYYGPERLSTRYEQDEDARIKCGFSESTYKTIFENIDRNNTEGKRVFIKDITYYLLPPEGKPASIAPSLVHYKRGVGTSSEEVIDVNAKKDISVPPYPYLTAAEPGNPTVVPEQLLKQFHFTFLIRHPRSSIPSYYRCTVPPLDEVTGFYNFMPNEAGYDELRRFFDYLKSVGLIGPKFAGQSDSSSDSSSTGSDEEGQVEICVIDADDLLDDPKGILSAYCKSIGIDFLERMLKWTDEDTKIAHEAFGKWPGFHDDALSSNELRARQHKKKTKSDEEFHREWVEKYGEEGAKVIAETVKANVEDYEYLKQFAIKI</sequence>